<keyword evidence="7" id="KW-1185">Reference proteome</keyword>
<name>S9P2J3_CYSF2</name>
<evidence type="ECO:0000256" key="2">
    <source>
        <dbReference type="ARBA" id="ARBA00023125"/>
    </source>
</evidence>
<accession>S9P2J3</accession>
<dbReference type="eggNOG" id="COG1309">
    <property type="taxonomic scope" value="Bacteria"/>
</dbReference>
<dbReference type="InterPro" id="IPR036271">
    <property type="entry name" value="Tet_transcr_reg_TetR-rel_C_sf"/>
</dbReference>
<dbReference type="PANTHER" id="PTHR47506:SF1">
    <property type="entry name" value="HTH-TYPE TRANSCRIPTIONAL REGULATOR YJDC"/>
    <property type="match status" value="1"/>
</dbReference>
<comment type="caution">
    <text evidence="6">The sequence shown here is derived from an EMBL/GenBank/DDBJ whole genome shotgun (WGS) entry which is preliminary data.</text>
</comment>
<dbReference type="Proteomes" id="UP000011682">
    <property type="component" value="Unassembled WGS sequence"/>
</dbReference>
<evidence type="ECO:0000259" key="5">
    <source>
        <dbReference type="PROSITE" id="PS50977"/>
    </source>
</evidence>
<dbReference type="PROSITE" id="PS50977">
    <property type="entry name" value="HTH_TETR_2"/>
    <property type="match status" value="1"/>
</dbReference>
<dbReference type="GO" id="GO:0003677">
    <property type="term" value="F:DNA binding"/>
    <property type="evidence" value="ECO:0007669"/>
    <property type="project" value="UniProtKB-UniRule"/>
</dbReference>
<gene>
    <name evidence="6" type="ORF">D187_003853</name>
</gene>
<dbReference type="InterPro" id="IPR009057">
    <property type="entry name" value="Homeodomain-like_sf"/>
</dbReference>
<dbReference type="InterPro" id="IPR001647">
    <property type="entry name" value="HTH_TetR"/>
</dbReference>
<dbReference type="Gene3D" id="1.10.10.60">
    <property type="entry name" value="Homeodomain-like"/>
    <property type="match status" value="1"/>
</dbReference>
<evidence type="ECO:0000256" key="3">
    <source>
        <dbReference type="ARBA" id="ARBA00023163"/>
    </source>
</evidence>
<dbReference type="Gene3D" id="1.10.357.10">
    <property type="entry name" value="Tetracycline Repressor, domain 2"/>
    <property type="match status" value="1"/>
</dbReference>
<evidence type="ECO:0000256" key="4">
    <source>
        <dbReference type="PROSITE-ProRule" id="PRU00335"/>
    </source>
</evidence>
<evidence type="ECO:0000313" key="6">
    <source>
        <dbReference type="EMBL" id="EPX58655.1"/>
    </source>
</evidence>
<reference evidence="6" key="1">
    <citation type="submission" date="2013-05" db="EMBL/GenBank/DDBJ databases">
        <title>Genome assembly of Cystobacter fuscus DSM 2262.</title>
        <authorList>
            <person name="Sharma G."/>
            <person name="Khatri I."/>
            <person name="Kaur C."/>
            <person name="Mayilraj S."/>
            <person name="Subramanian S."/>
        </authorList>
    </citation>
    <scope>NUCLEOTIDE SEQUENCE [LARGE SCALE GENOMIC DNA]</scope>
    <source>
        <strain evidence="6">DSM 2262</strain>
    </source>
</reference>
<dbReference type="EMBL" id="ANAH02000023">
    <property type="protein sequence ID" value="EPX58655.1"/>
    <property type="molecule type" value="Genomic_DNA"/>
</dbReference>
<evidence type="ECO:0000313" key="7">
    <source>
        <dbReference type="Proteomes" id="UP000011682"/>
    </source>
</evidence>
<dbReference type="SUPFAM" id="SSF46689">
    <property type="entry name" value="Homeodomain-like"/>
    <property type="match status" value="1"/>
</dbReference>
<dbReference type="AlphaFoldDB" id="S9P2J3"/>
<protein>
    <submittedName>
        <fullName evidence="6">Transcriptional regulator, TetR family</fullName>
    </submittedName>
</protein>
<keyword evidence="1" id="KW-0805">Transcription regulation</keyword>
<dbReference type="OrthoDB" id="9793734at2"/>
<feature type="DNA-binding region" description="H-T-H motif" evidence="4">
    <location>
        <begin position="29"/>
        <end position="48"/>
    </location>
</feature>
<dbReference type="Pfam" id="PF00440">
    <property type="entry name" value="TetR_N"/>
    <property type="match status" value="1"/>
</dbReference>
<dbReference type="SUPFAM" id="SSF48498">
    <property type="entry name" value="Tetracyclin repressor-like, C-terminal domain"/>
    <property type="match status" value="1"/>
</dbReference>
<keyword evidence="3" id="KW-0804">Transcription</keyword>
<proteinExistence type="predicted"/>
<keyword evidence="2 4" id="KW-0238">DNA-binding</keyword>
<dbReference type="RefSeq" id="WP_002624624.1">
    <property type="nucleotide sequence ID" value="NZ_ANAH02000023.1"/>
</dbReference>
<feature type="domain" description="HTH tetR-type" evidence="5">
    <location>
        <begin position="6"/>
        <end position="66"/>
    </location>
</feature>
<dbReference type="PANTHER" id="PTHR47506">
    <property type="entry name" value="TRANSCRIPTIONAL REGULATORY PROTEIN"/>
    <property type="match status" value="1"/>
</dbReference>
<sequence>MSRPKGFNREGVLRKAIGVFWKKGYADTSLQDLERATGVNKSGLYSEFRGKDDLYTESLKFYLEQAHTEELLSAQPLGLDNVERFLALGLRCAYGSPGCLLVNSLREVAVLPPTVETLIRENRRHLHSALARNLEAARPSGDAQELADLVLTFFSGLTLEQNLDTDEKETQRKIASFMRLLRGQLGTTVDPLETKKPSGRGH</sequence>
<organism evidence="6 7">
    <name type="scientific">Cystobacter fuscus (strain ATCC 25194 / DSM 2262 / NBRC 100088 / M29)</name>
    <dbReference type="NCBI Taxonomy" id="1242864"/>
    <lineage>
        <taxon>Bacteria</taxon>
        <taxon>Pseudomonadati</taxon>
        <taxon>Myxococcota</taxon>
        <taxon>Myxococcia</taxon>
        <taxon>Myxococcales</taxon>
        <taxon>Cystobacterineae</taxon>
        <taxon>Archangiaceae</taxon>
        <taxon>Cystobacter</taxon>
    </lineage>
</organism>
<evidence type="ECO:0000256" key="1">
    <source>
        <dbReference type="ARBA" id="ARBA00023015"/>
    </source>
</evidence>